<protein>
    <submittedName>
        <fullName evidence="1">Uncharacterized protein</fullName>
    </submittedName>
</protein>
<dbReference type="AlphaFoldDB" id="A0A553FRC2"/>
<evidence type="ECO:0000313" key="2">
    <source>
        <dbReference type="Proteomes" id="UP000320443"/>
    </source>
</evidence>
<dbReference type="Proteomes" id="UP000320443">
    <property type="component" value="Unassembled WGS sequence"/>
</dbReference>
<dbReference type="RefSeq" id="WP_144013851.1">
    <property type="nucleotide sequence ID" value="NZ_VKDK01000020.1"/>
</dbReference>
<sequence>MDYAGAELEADFHTRWGLDIHDFFRGRYPWGKLLRLVERLPTASEYRNLVLKDRGLAEVLLAEESQDPEYRRLDEGELDLPFTDETPTYQQLRNVTDLLRQLIYVTAANAKAQPPEPSPRPETALDKLRHEVAQDTLDDALMQLIGETW</sequence>
<dbReference type="EMBL" id="VKDK01000020">
    <property type="protein sequence ID" value="TRX59802.1"/>
    <property type="molecule type" value="Genomic_DNA"/>
</dbReference>
<accession>A0A553FRC2</accession>
<name>A0A553FRC2_9CORY</name>
<reference evidence="1 2" key="1">
    <citation type="submission" date="2019-07" db="EMBL/GenBank/DDBJ databases">
        <title>Draft genome of C. aurimucosum strain 2274.</title>
        <authorList>
            <person name="Pacheco L.G.C."/>
            <person name="Aguiar E.R.G.R."/>
            <person name="Santos C.S."/>
            <person name="Rocha D.J.P.G."/>
            <person name="Sant'Anna L.O."/>
            <person name="Mattos-Guaraldi A.L."/>
            <person name="Santos L.S."/>
        </authorList>
    </citation>
    <scope>NUCLEOTIDE SEQUENCE [LARGE SCALE GENOMIC DNA]</scope>
    <source>
        <strain evidence="1 2">2274</strain>
    </source>
</reference>
<proteinExistence type="predicted"/>
<keyword evidence="2" id="KW-1185">Reference proteome</keyword>
<comment type="caution">
    <text evidence="1">The sequence shown here is derived from an EMBL/GenBank/DDBJ whole genome shotgun (WGS) entry which is preliminary data.</text>
</comment>
<organism evidence="1 2">
    <name type="scientific">Corynebacterium hiratae</name>
    <dbReference type="NCBI Taxonomy" id="3139423"/>
    <lineage>
        <taxon>Bacteria</taxon>
        <taxon>Bacillati</taxon>
        <taxon>Actinomycetota</taxon>
        <taxon>Actinomycetes</taxon>
        <taxon>Mycobacteriales</taxon>
        <taxon>Corynebacteriaceae</taxon>
        <taxon>Corynebacterium</taxon>
    </lineage>
</organism>
<gene>
    <name evidence="1" type="ORF">FNY97_10445</name>
</gene>
<evidence type="ECO:0000313" key="1">
    <source>
        <dbReference type="EMBL" id="TRX59802.1"/>
    </source>
</evidence>